<dbReference type="PANTHER" id="PTHR38589:SF1">
    <property type="entry name" value="BLR0621 PROTEIN"/>
    <property type="match status" value="1"/>
</dbReference>
<reference evidence="2 3" key="1">
    <citation type="submission" date="2024-06" db="EMBL/GenBank/DDBJ databases">
        <title>The Natural Products Discovery Center: Release of the First 8490 Sequenced Strains for Exploring Actinobacteria Biosynthetic Diversity.</title>
        <authorList>
            <person name="Kalkreuter E."/>
            <person name="Kautsar S.A."/>
            <person name="Yang D."/>
            <person name="Bader C.D."/>
            <person name="Teijaro C.N."/>
            <person name="Fluegel L."/>
            <person name="Davis C.M."/>
            <person name="Simpson J.R."/>
            <person name="Lauterbach L."/>
            <person name="Steele A.D."/>
            <person name="Gui C."/>
            <person name="Meng S."/>
            <person name="Li G."/>
            <person name="Viehrig K."/>
            <person name="Ye F."/>
            <person name="Su P."/>
            <person name="Kiefer A.F."/>
            <person name="Nichols A."/>
            <person name="Cepeda A.J."/>
            <person name="Yan W."/>
            <person name="Fan B."/>
            <person name="Jiang Y."/>
            <person name="Adhikari A."/>
            <person name="Zheng C.-J."/>
            <person name="Schuster L."/>
            <person name="Cowan T.M."/>
            <person name="Smanski M.J."/>
            <person name="Chevrette M.G."/>
            <person name="De Carvalho L.P.S."/>
            <person name="Shen B."/>
        </authorList>
    </citation>
    <scope>NUCLEOTIDE SEQUENCE [LARGE SCALE GENOMIC DNA]</scope>
    <source>
        <strain evidence="2 3">NPDC001615</strain>
    </source>
</reference>
<evidence type="ECO:0008006" key="4">
    <source>
        <dbReference type="Google" id="ProtNLM"/>
    </source>
</evidence>
<organism evidence="2 3">
    <name type="scientific">Streptomyces violaceorubidus</name>
    <dbReference type="NCBI Taxonomy" id="284042"/>
    <lineage>
        <taxon>Bacteria</taxon>
        <taxon>Bacillati</taxon>
        <taxon>Actinomycetota</taxon>
        <taxon>Actinomycetes</taxon>
        <taxon>Kitasatosporales</taxon>
        <taxon>Streptomycetaceae</taxon>
        <taxon>Streptomyces</taxon>
    </lineage>
</organism>
<keyword evidence="3" id="KW-1185">Reference proteome</keyword>
<accession>A0ABV1SW55</accession>
<feature type="region of interest" description="Disordered" evidence="1">
    <location>
        <begin position="1"/>
        <end position="22"/>
    </location>
</feature>
<feature type="compositionally biased region" description="Basic residues" evidence="1">
    <location>
        <begin position="9"/>
        <end position="22"/>
    </location>
</feature>
<evidence type="ECO:0000313" key="3">
    <source>
        <dbReference type="Proteomes" id="UP001496720"/>
    </source>
</evidence>
<dbReference type="Proteomes" id="UP001496720">
    <property type="component" value="Unassembled WGS sequence"/>
</dbReference>
<evidence type="ECO:0000313" key="2">
    <source>
        <dbReference type="EMBL" id="MER6165522.1"/>
    </source>
</evidence>
<evidence type="ECO:0000256" key="1">
    <source>
        <dbReference type="SAM" id="MobiDB-lite"/>
    </source>
</evidence>
<dbReference type="RefSeq" id="WP_352147315.1">
    <property type="nucleotide sequence ID" value="NZ_JBEOZY010000010.1"/>
</dbReference>
<feature type="compositionally biased region" description="Pro residues" evidence="1">
    <location>
        <begin position="73"/>
        <end position="95"/>
    </location>
</feature>
<dbReference type="PANTHER" id="PTHR38589">
    <property type="entry name" value="BLR0621 PROTEIN"/>
    <property type="match status" value="1"/>
</dbReference>
<sequence length="288" mass="29422">MTSSDRRPGAGRHRSPSAAHRVRAVLPRVSLPAVVLATVLSTGACGTLQGSGRADGERTTAAADRGPVGRTAPPAPSATPTAPDPAPTAPDPAPAGLPGLGPATSARVPADARQVVVVTGQGRNSARSHVVLYRRTGSGWQGGATWSAHNALKGWTDDHHLNDLRSPIGVFTLSDAGGLLPDPGSKLPYTHSGGFSVGGTGFEGEPLAGSFDYVIAIDYNHVKGTSPLDWGRPLGADKGGGIWLHVDHGGPTHACVSLPEAHLKELLRTLDPAQHPVVVMGDAASLAE</sequence>
<feature type="region of interest" description="Disordered" evidence="1">
    <location>
        <begin position="45"/>
        <end position="105"/>
    </location>
</feature>
<comment type="caution">
    <text evidence="2">The sequence shown here is derived from an EMBL/GenBank/DDBJ whole genome shotgun (WGS) entry which is preliminary data.</text>
</comment>
<proteinExistence type="predicted"/>
<feature type="compositionally biased region" description="Low complexity" evidence="1">
    <location>
        <begin position="96"/>
        <end position="105"/>
    </location>
</feature>
<dbReference type="EMBL" id="JBEOZY010000010">
    <property type="protein sequence ID" value="MER6165522.1"/>
    <property type="molecule type" value="Genomic_DNA"/>
</dbReference>
<name>A0ABV1SW55_9ACTN</name>
<gene>
    <name evidence="2" type="ORF">ABT188_13265</name>
</gene>
<protein>
    <recommendedName>
        <fullName evidence="4">Lipoprotein</fullName>
    </recommendedName>
</protein>